<proteinExistence type="predicted"/>
<evidence type="ECO:0000313" key="1">
    <source>
        <dbReference type="EMBL" id="KAK3774334.1"/>
    </source>
</evidence>
<comment type="caution">
    <text evidence="1">The sequence shown here is derived from an EMBL/GenBank/DDBJ whole genome shotgun (WGS) entry which is preliminary data.</text>
</comment>
<dbReference type="Proteomes" id="UP001283361">
    <property type="component" value="Unassembled WGS sequence"/>
</dbReference>
<sequence length="113" mass="12817">MISMIVLDTSTGCIQHSLKIFTIMISLNCLGHKHGPHSTAQDFHNHDQYDCLVHKHGLRSIAQDFHNHDQYDCLGHANGFIQQPKTFTIMISMIVLFTSTGFIPTAQDFHDHD</sequence>
<name>A0AAE0ZRQ8_9GAST</name>
<accession>A0AAE0ZRQ8</accession>
<dbReference type="EMBL" id="JAWDGP010003432">
    <property type="protein sequence ID" value="KAK3774334.1"/>
    <property type="molecule type" value="Genomic_DNA"/>
</dbReference>
<dbReference type="AlphaFoldDB" id="A0AAE0ZRQ8"/>
<reference evidence="1" key="1">
    <citation type="journal article" date="2023" name="G3 (Bethesda)">
        <title>A reference genome for the long-term kleptoplast-retaining sea slug Elysia crispata morphotype clarki.</title>
        <authorList>
            <person name="Eastman K.E."/>
            <person name="Pendleton A.L."/>
            <person name="Shaikh M.A."/>
            <person name="Suttiyut T."/>
            <person name="Ogas R."/>
            <person name="Tomko P."/>
            <person name="Gavelis G."/>
            <person name="Widhalm J.R."/>
            <person name="Wisecaver J.H."/>
        </authorList>
    </citation>
    <scope>NUCLEOTIDE SEQUENCE</scope>
    <source>
        <strain evidence="1">ECLA1</strain>
    </source>
</reference>
<keyword evidence="2" id="KW-1185">Reference proteome</keyword>
<gene>
    <name evidence="1" type="ORF">RRG08_064363</name>
</gene>
<organism evidence="1 2">
    <name type="scientific">Elysia crispata</name>
    <name type="common">lettuce slug</name>
    <dbReference type="NCBI Taxonomy" id="231223"/>
    <lineage>
        <taxon>Eukaryota</taxon>
        <taxon>Metazoa</taxon>
        <taxon>Spiralia</taxon>
        <taxon>Lophotrochozoa</taxon>
        <taxon>Mollusca</taxon>
        <taxon>Gastropoda</taxon>
        <taxon>Heterobranchia</taxon>
        <taxon>Euthyneura</taxon>
        <taxon>Panpulmonata</taxon>
        <taxon>Sacoglossa</taxon>
        <taxon>Placobranchoidea</taxon>
        <taxon>Plakobranchidae</taxon>
        <taxon>Elysia</taxon>
    </lineage>
</organism>
<evidence type="ECO:0000313" key="2">
    <source>
        <dbReference type="Proteomes" id="UP001283361"/>
    </source>
</evidence>
<protein>
    <submittedName>
        <fullName evidence="1">Uncharacterized protein</fullName>
    </submittedName>
</protein>